<dbReference type="CDD" id="cd11386">
    <property type="entry name" value="MCP_signal"/>
    <property type="match status" value="1"/>
</dbReference>
<dbReference type="AlphaFoldDB" id="S6AN16"/>
<dbReference type="GO" id="GO:0016597">
    <property type="term" value="F:amino acid binding"/>
    <property type="evidence" value="ECO:0007669"/>
    <property type="project" value="UniProtKB-ARBA"/>
</dbReference>
<feature type="transmembrane region" description="Helical" evidence="13">
    <location>
        <begin position="274"/>
        <end position="297"/>
    </location>
</feature>
<keyword evidence="2" id="KW-1003">Cell membrane</keyword>
<dbReference type="CDD" id="cd12912">
    <property type="entry name" value="PDC2_MCP_like"/>
    <property type="match status" value="1"/>
</dbReference>
<gene>
    <name evidence="17" type="ORF">PCA10_12160</name>
</gene>
<dbReference type="HOGENOM" id="CLU_000445_107_19_6"/>
<feature type="domain" description="T-SNARE coiled-coil homology" evidence="15">
    <location>
        <begin position="540"/>
        <end position="602"/>
    </location>
</feature>
<dbReference type="Pfam" id="PF02743">
    <property type="entry name" value="dCache_1"/>
    <property type="match status" value="1"/>
</dbReference>
<sequence length="625" mass="67510">MIKNLRFSHKILLAASLVVIAAFSLFTLYNDYLQRNAIRDDLENYLQEMGEVTASNIQNWLSGRILLVESVAESLASNPSSDAVPALLQQRALASTFAFTYFGTQDGQFTMRPNSAMPDGYDPRTRPWYQGAKSAGGTTLTEPYVDAATGQLIMTIATPVQALGVAGGDLSLQTLVQIINALDFDGMGYAFLVSADGKVLVHPNKDMVMKNLRDIYPQNTPRIGTGFSEAELDGTPRILTFAPVKGLPSVNWYIGLSVDKQKAYSMLSEFRTSAIIATVIAVVIIILLLGMLIRVLMQPLHIMGRAMQDIALGEGDLTRRLVIHAQDEFGELAGAFNRFVERIHGSIREVSSATSQVNQVAKLVLNASNSSMSNSDEQANRTNSVAAAINELGAAAQEIARNAADASHQASSARTLAEDGRQVVERTISAMNELSGKIRASCGNIETLNSKTVNIGQILEVIKGISEQTNLLALNAAIEAARAGEAGRGFAVVADEVRNLAHRTQESAQEIQQMIEELQVGAREAVSTMTESQRYSEQSVEIANQAGERLGSVTNRIGEIDGMNQSVATATEEQTAVVDSLNMDITEINTLNQEGVENLQATLRACADLDQQAARLQQLVGSFRI</sequence>
<comment type="subunit">
    <text evidence="11">Monomer in the absence and presence of ligands.</text>
</comment>
<dbReference type="PATRIC" id="fig|1245471.3.peg.1230"/>
<dbReference type="Gene3D" id="1.10.287.950">
    <property type="entry name" value="Methyl-accepting chemotaxis protein"/>
    <property type="match status" value="1"/>
</dbReference>
<evidence type="ECO:0000256" key="4">
    <source>
        <dbReference type="ARBA" id="ARBA00022500"/>
    </source>
</evidence>
<evidence type="ECO:0000256" key="3">
    <source>
        <dbReference type="ARBA" id="ARBA00022481"/>
    </source>
</evidence>
<evidence type="ECO:0000256" key="6">
    <source>
        <dbReference type="ARBA" id="ARBA00022692"/>
    </source>
</evidence>
<dbReference type="FunFam" id="3.30.450.20:FF:000048">
    <property type="entry name" value="Methyl-accepting chemotaxis protein"/>
    <property type="match status" value="1"/>
</dbReference>
<dbReference type="FunFam" id="1.10.287.950:FF:000001">
    <property type="entry name" value="Methyl-accepting chemotaxis sensory transducer"/>
    <property type="match status" value="1"/>
</dbReference>
<evidence type="ECO:0000256" key="13">
    <source>
        <dbReference type="SAM" id="Phobius"/>
    </source>
</evidence>
<dbReference type="GO" id="GO:0006935">
    <property type="term" value="P:chemotaxis"/>
    <property type="evidence" value="ECO:0007669"/>
    <property type="project" value="UniProtKB-KW"/>
</dbReference>
<evidence type="ECO:0000256" key="5">
    <source>
        <dbReference type="ARBA" id="ARBA00022519"/>
    </source>
</evidence>
<keyword evidence="9 12" id="KW-0807">Transducer</keyword>
<dbReference type="InterPro" id="IPR033479">
    <property type="entry name" value="dCache_1"/>
</dbReference>
<keyword evidence="8 13" id="KW-0472">Membrane</keyword>
<evidence type="ECO:0000256" key="10">
    <source>
        <dbReference type="ARBA" id="ARBA00029447"/>
    </source>
</evidence>
<name>S6AN16_METRE</name>
<keyword evidence="5" id="KW-0997">Cell inner membrane</keyword>
<dbReference type="CDD" id="cd12913">
    <property type="entry name" value="PDC1_MCP_like"/>
    <property type="match status" value="1"/>
</dbReference>
<keyword evidence="4" id="KW-0145">Chemotaxis</keyword>
<dbReference type="InterPro" id="IPR029151">
    <property type="entry name" value="Sensor-like_sf"/>
</dbReference>
<comment type="similarity">
    <text evidence="10">Belongs to the methyl-accepting chemotaxis (MCP) protein family.</text>
</comment>
<evidence type="ECO:0000313" key="18">
    <source>
        <dbReference type="Proteomes" id="UP000015503"/>
    </source>
</evidence>
<dbReference type="GO" id="GO:0007165">
    <property type="term" value="P:signal transduction"/>
    <property type="evidence" value="ECO:0007669"/>
    <property type="project" value="UniProtKB-KW"/>
</dbReference>
<dbReference type="SMART" id="SM00304">
    <property type="entry name" value="HAMP"/>
    <property type="match status" value="2"/>
</dbReference>
<dbReference type="Proteomes" id="UP000015503">
    <property type="component" value="Chromosome"/>
</dbReference>
<dbReference type="PANTHER" id="PTHR32089">
    <property type="entry name" value="METHYL-ACCEPTING CHEMOTAXIS PROTEIN MCPB"/>
    <property type="match status" value="1"/>
</dbReference>
<evidence type="ECO:0000256" key="8">
    <source>
        <dbReference type="ARBA" id="ARBA00023136"/>
    </source>
</evidence>
<protein>
    <submittedName>
        <fullName evidence="17">Methyl-accepting chemotaxis transducer</fullName>
    </submittedName>
</protein>
<evidence type="ECO:0000259" key="15">
    <source>
        <dbReference type="PROSITE" id="PS50192"/>
    </source>
</evidence>
<keyword evidence="3" id="KW-0488">Methylation</keyword>
<dbReference type="Gene3D" id="3.30.450.20">
    <property type="entry name" value="PAS domain"/>
    <property type="match status" value="2"/>
</dbReference>
<dbReference type="InterPro" id="IPR000727">
    <property type="entry name" value="T_SNARE_dom"/>
</dbReference>
<evidence type="ECO:0000259" key="14">
    <source>
        <dbReference type="PROSITE" id="PS50111"/>
    </source>
</evidence>
<accession>S6AN16</accession>
<dbReference type="PANTHER" id="PTHR32089:SF39">
    <property type="entry name" value="METHYL-ACCEPTING CHEMOTAXIS PROTEIN HLYB"/>
    <property type="match status" value="1"/>
</dbReference>
<dbReference type="GO" id="GO:0043200">
    <property type="term" value="P:response to amino acid"/>
    <property type="evidence" value="ECO:0007669"/>
    <property type="project" value="UniProtKB-ARBA"/>
</dbReference>
<dbReference type="Pfam" id="PF00672">
    <property type="entry name" value="HAMP"/>
    <property type="match status" value="1"/>
</dbReference>
<dbReference type="InterPro" id="IPR003660">
    <property type="entry name" value="HAMP_dom"/>
</dbReference>
<dbReference type="SUPFAM" id="SSF58104">
    <property type="entry name" value="Methyl-accepting chemotaxis protein (MCP) signaling domain"/>
    <property type="match status" value="1"/>
</dbReference>
<evidence type="ECO:0000256" key="1">
    <source>
        <dbReference type="ARBA" id="ARBA00004429"/>
    </source>
</evidence>
<organism evidence="17 18">
    <name type="scientific">Metapseudomonas resinovorans NBRC 106553</name>
    <dbReference type="NCBI Taxonomy" id="1245471"/>
    <lineage>
        <taxon>Bacteria</taxon>
        <taxon>Pseudomonadati</taxon>
        <taxon>Pseudomonadota</taxon>
        <taxon>Gammaproteobacteria</taxon>
        <taxon>Pseudomonadales</taxon>
        <taxon>Pseudomonadaceae</taxon>
        <taxon>Metapseudomonas</taxon>
    </lineage>
</organism>
<feature type="domain" description="HAMP" evidence="16">
    <location>
        <begin position="294"/>
        <end position="348"/>
    </location>
</feature>
<dbReference type="InterPro" id="IPR004089">
    <property type="entry name" value="MCPsignal_dom"/>
</dbReference>
<evidence type="ECO:0000313" key="17">
    <source>
        <dbReference type="EMBL" id="BAN46948.1"/>
    </source>
</evidence>
<dbReference type="OrthoDB" id="7021108at2"/>
<evidence type="ECO:0000256" key="11">
    <source>
        <dbReference type="ARBA" id="ARBA00061895"/>
    </source>
</evidence>
<dbReference type="eggNOG" id="COG0840">
    <property type="taxonomic scope" value="Bacteria"/>
</dbReference>
<evidence type="ECO:0000259" key="16">
    <source>
        <dbReference type="PROSITE" id="PS50885"/>
    </source>
</evidence>
<keyword evidence="7 13" id="KW-1133">Transmembrane helix</keyword>
<reference evidence="17 18" key="1">
    <citation type="journal article" date="2013" name="Genome Announc.">
        <title>Complete Genome Sequence of the Carbazole Degrader Pseudomonas resinovorans Strain CA10 (NBRC 106553).</title>
        <authorList>
            <person name="Shintani M."/>
            <person name="Hosoyama A."/>
            <person name="Ohji S."/>
            <person name="Tsuchikane K."/>
            <person name="Takarada H."/>
            <person name="Yamazoe A."/>
            <person name="Fujita N."/>
            <person name="Nojiri H."/>
        </authorList>
    </citation>
    <scope>NUCLEOTIDE SEQUENCE [LARGE SCALE GENOMIC DNA]</scope>
    <source>
        <strain evidence="17 18">NBRC 106553</strain>
    </source>
</reference>
<dbReference type="PROSITE" id="PS50111">
    <property type="entry name" value="CHEMOTAXIS_TRANSDUC_2"/>
    <property type="match status" value="1"/>
</dbReference>
<dbReference type="EMBL" id="AP013068">
    <property type="protein sequence ID" value="BAN46948.1"/>
    <property type="molecule type" value="Genomic_DNA"/>
</dbReference>
<evidence type="ECO:0000256" key="12">
    <source>
        <dbReference type="PROSITE-ProRule" id="PRU00284"/>
    </source>
</evidence>
<dbReference type="CDD" id="cd06225">
    <property type="entry name" value="HAMP"/>
    <property type="match status" value="1"/>
</dbReference>
<feature type="transmembrane region" description="Helical" evidence="13">
    <location>
        <begin position="12"/>
        <end position="29"/>
    </location>
</feature>
<evidence type="ECO:0000256" key="9">
    <source>
        <dbReference type="ARBA" id="ARBA00023224"/>
    </source>
</evidence>
<dbReference type="Pfam" id="PF00015">
    <property type="entry name" value="MCPsignal"/>
    <property type="match status" value="1"/>
</dbReference>
<dbReference type="GO" id="GO:0005886">
    <property type="term" value="C:plasma membrane"/>
    <property type="evidence" value="ECO:0007669"/>
    <property type="project" value="UniProtKB-SubCell"/>
</dbReference>
<proteinExistence type="inferred from homology"/>
<dbReference type="SUPFAM" id="SSF103190">
    <property type="entry name" value="Sensory domain-like"/>
    <property type="match status" value="1"/>
</dbReference>
<dbReference type="FunFam" id="3.30.450.20:FF:000132">
    <property type="entry name" value="Methyl-accepting chemotaxis protein PctA"/>
    <property type="match status" value="1"/>
</dbReference>
<dbReference type="PROSITE" id="PS50885">
    <property type="entry name" value="HAMP"/>
    <property type="match status" value="1"/>
</dbReference>
<dbReference type="RefSeq" id="WP_016491150.1">
    <property type="nucleotide sequence ID" value="NC_021499.1"/>
</dbReference>
<keyword evidence="6 13" id="KW-0812">Transmembrane</keyword>
<comment type="subcellular location">
    <subcellularLocation>
        <location evidence="1">Cell inner membrane</location>
        <topology evidence="1">Multi-pass membrane protein</topology>
    </subcellularLocation>
</comment>
<dbReference type="SMART" id="SM00283">
    <property type="entry name" value="MA"/>
    <property type="match status" value="1"/>
</dbReference>
<evidence type="ECO:0000256" key="2">
    <source>
        <dbReference type="ARBA" id="ARBA00022475"/>
    </source>
</evidence>
<dbReference type="PROSITE" id="PS50192">
    <property type="entry name" value="T_SNARE"/>
    <property type="match status" value="1"/>
</dbReference>
<evidence type="ECO:0000256" key="7">
    <source>
        <dbReference type="ARBA" id="ARBA00022989"/>
    </source>
</evidence>
<feature type="domain" description="Methyl-accepting transducer" evidence="14">
    <location>
        <begin position="353"/>
        <end position="589"/>
    </location>
</feature>
<dbReference type="KEGG" id="pre:PCA10_12160"/>
<keyword evidence="18" id="KW-1185">Reference proteome</keyword>
<dbReference type="STRING" id="1245471.PCA10_12160"/>